<dbReference type="Proteomes" id="UP000623129">
    <property type="component" value="Unassembled WGS sequence"/>
</dbReference>
<gene>
    <name evidence="2" type="ORF">FCM35_KLT19251</name>
</gene>
<evidence type="ECO:0000256" key="1">
    <source>
        <dbReference type="SAM" id="MobiDB-lite"/>
    </source>
</evidence>
<dbReference type="PANTHER" id="PTHR35995:SF1">
    <property type="entry name" value="OS04G0690500 PROTEIN"/>
    <property type="match status" value="1"/>
</dbReference>
<dbReference type="OrthoDB" id="1924480at2759"/>
<name>A0A833QWB0_9POAL</name>
<accession>A0A833QWB0</accession>
<dbReference type="PANTHER" id="PTHR35995">
    <property type="entry name" value="OS04G0690500 PROTEIN"/>
    <property type="match status" value="1"/>
</dbReference>
<dbReference type="EMBL" id="SWLB01000007">
    <property type="protein sequence ID" value="KAF3336665.1"/>
    <property type="molecule type" value="Genomic_DNA"/>
</dbReference>
<dbReference type="AlphaFoldDB" id="A0A833QWB0"/>
<protein>
    <submittedName>
        <fullName evidence="2">Uncharacterized protein</fullName>
    </submittedName>
</protein>
<feature type="region of interest" description="Disordered" evidence="1">
    <location>
        <begin position="163"/>
        <end position="198"/>
    </location>
</feature>
<dbReference type="InterPro" id="IPR008004">
    <property type="entry name" value="OCTOPUS-like"/>
</dbReference>
<organism evidence="2 3">
    <name type="scientific">Carex littledalei</name>
    <dbReference type="NCBI Taxonomy" id="544730"/>
    <lineage>
        <taxon>Eukaryota</taxon>
        <taxon>Viridiplantae</taxon>
        <taxon>Streptophyta</taxon>
        <taxon>Embryophyta</taxon>
        <taxon>Tracheophyta</taxon>
        <taxon>Spermatophyta</taxon>
        <taxon>Magnoliopsida</taxon>
        <taxon>Liliopsida</taxon>
        <taxon>Poales</taxon>
        <taxon>Cyperaceae</taxon>
        <taxon>Cyperoideae</taxon>
        <taxon>Cariceae</taxon>
        <taxon>Carex</taxon>
        <taxon>Carex subgen. Euthyceras</taxon>
    </lineage>
</organism>
<reference evidence="2" key="1">
    <citation type="submission" date="2020-01" db="EMBL/GenBank/DDBJ databases">
        <title>Genome sequence of Kobresia littledalei, the first chromosome-level genome in the family Cyperaceae.</title>
        <authorList>
            <person name="Qu G."/>
        </authorList>
    </citation>
    <scope>NUCLEOTIDE SEQUENCE</scope>
    <source>
        <strain evidence="2">C.B.Clarke</strain>
        <tissue evidence="2">Leaf</tissue>
    </source>
</reference>
<evidence type="ECO:0000313" key="2">
    <source>
        <dbReference type="EMBL" id="KAF3336665.1"/>
    </source>
</evidence>
<sequence length="198" mass="22616">MNAHRDHDFGCYIHPQEIVIGVCAMCLRERLLILASNQSELSSNKDKHSSFRAGRRKNSITLPKVFALGSFLTRLDSRRHQPDDYSDEVSIGSFEDSFISIKFEDNGKASWDNNKVINTKPNTMEKDKNSIKSVVEHSKRGGMLRWRKHISRLLHLSRWKRSSKAGSCHSGSNGKVDSVKARRVWMRSSTKRRATSVD</sequence>
<comment type="caution">
    <text evidence="2">The sequence shown here is derived from an EMBL/GenBank/DDBJ whole genome shotgun (WGS) entry which is preliminary data.</text>
</comment>
<evidence type="ECO:0000313" key="3">
    <source>
        <dbReference type="Proteomes" id="UP000623129"/>
    </source>
</evidence>
<feature type="compositionally biased region" description="Basic residues" evidence="1">
    <location>
        <begin position="181"/>
        <end position="198"/>
    </location>
</feature>
<keyword evidence="3" id="KW-1185">Reference proteome</keyword>
<proteinExistence type="predicted"/>
<dbReference type="Pfam" id="PF05340">
    <property type="entry name" value="DUF740"/>
    <property type="match status" value="1"/>
</dbReference>